<dbReference type="Pfam" id="PF19050">
    <property type="entry name" value="PhoD_2"/>
    <property type="match status" value="2"/>
</dbReference>
<dbReference type="CDD" id="cd07389">
    <property type="entry name" value="MPP_PhoD"/>
    <property type="match status" value="1"/>
</dbReference>
<organism evidence="2 3">
    <name type="scientific">Eeniella nana</name>
    <name type="common">Yeast</name>
    <name type="synonym">Brettanomyces nanus</name>
    <dbReference type="NCBI Taxonomy" id="13502"/>
    <lineage>
        <taxon>Eukaryota</taxon>
        <taxon>Fungi</taxon>
        <taxon>Dikarya</taxon>
        <taxon>Ascomycota</taxon>
        <taxon>Saccharomycotina</taxon>
        <taxon>Pichiomycetes</taxon>
        <taxon>Pichiales</taxon>
        <taxon>Pichiaceae</taxon>
        <taxon>Brettanomyces</taxon>
    </lineage>
</organism>
<dbReference type="GeneID" id="62195267"/>
<dbReference type="OrthoDB" id="2419400at2759"/>
<feature type="domain" description="PhoD-like phosphatase" evidence="1">
    <location>
        <begin position="434"/>
        <end position="604"/>
    </location>
</feature>
<sequence>MGTLGSTATWYKALPLKDYQDLVQKAVPEKVNGCPEDPIIGEPGLHVACGPNVRFLGCLENGENNYRASILIVTKGEDNNIPKVSYVIGQAEKLAEVELELSEGQFPGKKIYEETGFLFFRYTVELTLKDYEQKVKYSINGENRPDFQFFLPSVDQSMNIMSYSCNGFSLGADISTFKGSLWLDVLRRHSESHYHVMLGGGDQIYCDSIKLVSTKFQDWLKHKHIHSSWKMTSEIRQSLDSYYLNHYMEWFGKGYMKITNGSTLQVLFPVALHQIPQINLYDDHDIIDGFGSYRDSTMSQEMFLGVGNSAFKYYMLFQHHTPPKEESKLEKSWIEGSSEGGPYIKSISRSVYARLGKEIGFLGLDCRTERTKKQICTAETYKNVFERLEMEMNAGKGQIKHLLVLLGVPICYPRMVWAEAIMESPLLAPIKWMTRKGWILKGLVNEFDGSIELLDDLNDHWCARHHKAERNQLMGRLMKFGANHGVRITILSGDVHLCCLSRFQSKFHRYHIVETTRTHEDNVNVATNAAEDPRLILNLISSAIVNTPPPNGMAGLLNRRSKVHRYDTQTDEVMVPLFKHGPEGNRRSNERFLNQRNYSDLILVKNLSENDKKPFSKVNEGELVYPGPTDSIEKMNRQDVDSTDPEKVAYPFFADSLVATLHVEKNRENTSSETGAYQMLVPPLNGEKVI</sequence>
<dbReference type="AlphaFoldDB" id="A0A875RZE6"/>
<dbReference type="InterPro" id="IPR038607">
    <property type="entry name" value="PhoD-like_sf"/>
</dbReference>
<protein>
    <recommendedName>
        <fullName evidence="1">PhoD-like phosphatase domain-containing protein</fullName>
    </recommendedName>
</protein>
<reference evidence="2" key="1">
    <citation type="submission" date="2020-10" db="EMBL/GenBank/DDBJ databases">
        <authorList>
            <person name="Roach M.J.R."/>
        </authorList>
    </citation>
    <scope>NUCLEOTIDE SEQUENCE</scope>
    <source>
        <strain evidence="2">CBS 1945</strain>
    </source>
</reference>
<name>A0A875RZE6_EENNA</name>
<dbReference type="Proteomes" id="UP000662931">
    <property type="component" value="Chromosome 1"/>
</dbReference>
<evidence type="ECO:0000313" key="3">
    <source>
        <dbReference type="Proteomes" id="UP000662931"/>
    </source>
</evidence>
<accession>A0A875RZE6</accession>
<dbReference type="RefSeq" id="XP_038778101.1">
    <property type="nucleotide sequence ID" value="XM_038922173.1"/>
</dbReference>
<keyword evidence="3" id="KW-1185">Reference proteome</keyword>
<gene>
    <name evidence="2" type="ORF">FOA43_001866</name>
</gene>
<feature type="domain" description="PhoD-like phosphatase" evidence="1">
    <location>
        <begin position="154"/>
        <end position="423"/>
    </location>
</feature>
<evidence type="ECO:0000313" key="2">
    <source>
        <dbReference type="EMBL" id="QPG74536.1"/>
    </source>
</evidence>
<proteinExistence type="predicted"/>
<dbReference type="GO" id="GO:0016020">
    <property type="term" value="C:membrane"/>
    <property type="evidence" value="ECO:0007669"/>
    <property type="project" value="TreeGrafter"/>
</dbReference>
<dbReference type="PANTHER" id="PTHR46689:SF1">
    <property type="entry name" value="PHOD-LIKE PHOSPHATASE DOMAIN-CONTAINING PROTEIN"/>
    <property type="match status" value="1"/>
</dbReference>
<dbReference type="PANTHER" id="PTHR46689">
    <property type="entry name" value="MEMBRANE PROTEIN, PUTATIVE-RELATED"/>
    <property type="match status" value="1"/>
</dbReference>
<dbReference type="InterPro" id="IPR043904">
    <property type="entry name" value="PhoD_2-like"/>
</dbReference>
<dbReference type="KEGG" id="bnn:FOA43_001866"/>
<dbReference type="EMBL" id="CP064812">
    <property type="protein sequence ID" value="QPG74536.1"/>
    <property type="molecule type" value="Genomic_DNA"/>
</dbReference>
<evidence type="ECO:0000259" key="1">
    <source>
        <dbReference type="Pfam" id="PF19050"/>
    </source>
</evidence>
<dbReference type="InterPro" id="IPR018946">
    <property type="entry name" value="PhoD-like_MPP"/>
</dbReference>
<dbReference type="Gene3D" id="3.60.21.70">
    <property type="entry name" value="PhoD-like phosphatase"/>
    <property type="match status" value="1"/>
</dbReference>